<dbReference type="OMA" id="LIPAPWR"/>
<sequence>MEEDLVEDVLSAYAGNILSPDDSITLSLRKEELNAAPQYLDEGPRTLIPAPWRRPVTVDDNISETSSMIRLEEEDQQAREEWDEGVRQLQTAFQIVIIPLVGKWFGRRWSYWLFSRYFQNFV</sequence>
<dbReference type="GO" id="GO:0005741">
    <property type="term" value="C:mitochondrial outer membrane"/>
    <property type="evidence" value="ECO:0007669"/>
    <property type="project" value="TreeGrafter"/>
</dbReference>
<dbReference type="Pfam" id="PF19117">
    <property type="entry name" value="Mim2"/>
    <property type="match status" value="1"/>
</dbReference>
<proteinExistence type="predicted"/>
<dbReference type="GO" id="GO:0045040">
    <property type="term" value="P:protein insertion into mitochondrial outer membrane"/>
    <property type="evidence" value="ECO:0007669"/>
    <property type="project" value="InterPro"/>
</dbReference>
<dbReference type="PANTHER" id="PTHR28230:SF1">
    <property type="entry name" value="MITOCHONDRIAL IMPORT PROTEIN 2"/>
    <property type="match status" value="1"/>
</dbReference>
<dbReference type="Proteomes" id="UP000186303">
    <property type="component" value="Chromosome 1"/>
</dbReference>
<organism evidence="1 2">
    <name type="scientific">Malassezia sympodialis (strain ATCC 42132)</name>
    <name type="common">Atopic eczema-associated yeast</name>
    <dbReference type="NCBI Taxonomy" id="1230383"/>
    <lineage>
        <taxon>Eukaryota</taxon>
        <taxon>Fungi</taxon>
        <taxon>Dikarya</taxon>
        <taxon>Basidiomycota</taxon>
        <taxon>Ustilaginomycotina</taxon>
        <taxon>Malasseziomycetes</taxon>
        <taxon>Malasseziales</taxon>
        <taxon>Malasseziaceae</taxon>
        <taxon>Malassezia</taxon>
    </lineage>
</organism>
<dbReference type="AlphaFoldDB" id="A0A1M8A117"/>
<dbReference type="EMBL" id="LT671821">
    <property type="protein sequence ID" value="SHO76146.1"/>
    <property type="molecule type" value="Genomic_DNA"/>
</dbReference>
<name>A0A1M8A117_MALS4</name>
<keyword evidence="2" id="KW-1185">Reference proteome</keyword>
<gene>
    <name evidence="1" type="ORF">MSYG_0481</name>
</gene>
<evidence type="ECO:0000313" key="1">
    <source>
        <dbReference type="EMBL" id="SHO76146.1"/>
    </source>
</evidence>
<dbReference type="PANTHER" id="PTHR28230">
    <property type="entry name" value="CHROMOSOME 1, WHOLE GENOME SHOTGUN SEQUENCE"/>
    <property type="match status" value="1"/>
</dbReference>
<dbReference type="GO" id="GO:0070096">
    <property type="term" value="P:mitochondrial outer membrane translocase complex assembly"/>
    <property type="evidence" value="ECO:0007669"/>
    <property type="project" value="InterPro"/>
</dbReference>
<dbReference type="InterPro" id="IPR037652">
    <property type="entry name" value="Mim2"/>
</dbReference>
<accession>A0A1M8A117</accession>
<dbReference type="VEuPathDB" id="FungiDB:MSYG_0481"/>
<evidence type="ECO:0000313" key="2">
    <source>
        <dbReference type="Proteomes" id="UP000186303"/>
    </source>
</evidence>
<dbReference type="STRING" id="1230383.A0A1M8A117"/>
<reference evidence="2" key="1">
    <citation type="journal article" date="2017" name="Nucleic Acids Res.">
        <title>Proteogenomics produces comprehensive and highly accurate protein-coding gene annotation in a complete genome assembly of Malassezia sympodialis.</title>
        <authorList>
            <person name="Zhu Y."/>
            <person name="Engstroem P.G."/>
            <person name="Tellgren-Roth C."/>
            <person name="Baudo C.D."/>
            <person name="Kennell J.C."/>
            <person name="Sun S."/>
            <person name="Billmyre R.B."/>
            <person name="Schroeder M.S."/>
            <person name="Andersson A."/>
            <person name="Holm T."/>
            <person name="Sigurgeirsson B."/>
            <person name="Wu G."/>
            <person name="Sankaranarayanan S.R."/>
            <person name="Siddharthan R."/>
            <person name="Sanyal K."/>
            <person name="Lundeberg J."/>
            <person name="Nystedt B."/>
            <person name="Boekhout T."/>
            <person name="Dawson T.L. Jr."/>
            <person name="Heitman J."/>
            <person name="Scheynius A."/>
            <person name="Lehtioe J."/>
        </authorList>
    </citation>
    <scope>NUCLEOTIDE SEQUENCE [LARGE SCALE GENOMIC DNA]</scope>
    <source>
        <strain evidence="2">ATCC 42132</strain>
    </source>
</reference>
<protein>
    <submittedName>
        <fullName evidence="1">Uncharacterized protein</fullName>
    </submittedName>
</protein>
<dbReference type="OrthoDB" id="5555533at2759"/>